<accession>A0A8J4VRT9</accession>
<dbReference type="PANTHER" id="PTHR48062">
    <property type="entry name" value="RECEPTOR-LIKE PROTEIN 14"/>
    <property type="match status" value="1"/>
</dbReference>
<evidence type="ECO:0000256" key="4">
    <source>
        <dbReference type="ARBA" id="ARBA00022614"/>
    </source>
</evidence>
<keyword evidence="7" id="KW-0677">Repeat</keyword>
<evidence type="ECO:0000256" key="10">
    <source>
        <dbReference type="ARBA" id="ARBA00037847"/>
    </source>
</evidence>
<evidence type="ECO:0000256" key="2">
    <source>
        <dbReference type="ARBA" id="ARBA00009592"/>
    </source>
</evidence>
<dbReference type="Gene3D" id="3.80.10.10">
    <property type="entry name" value="Ribonuclease Inhibitor"/>
    <property type="match status" value="1"/>
</dbReference>
<keyword evidence="4" id="KW-0433">Leucine-rich repeat</keyword>
<evidence type="ECO:0000256" key="5">
    <source>
        <dbReference type="ARBA" id="ARBA00022692"/>
    </source>
</evidence>
<evidence type="ECO:0000313" key="12">
    <source>
        <dbReference type="Proteomes" id="UP000737018"/>
    </source>
</evidence>
<comment type="subcellular location">
    <subcellularLocation>
        <location evidence="1">Cell membrane</location>
    </subcellularLocation>
    <subcellularLocation>
        <location evidence="10">Endomembrane system</location>
        <topology evidence="10">Single-pass membrane protein</topology>
    </subcellularLocation>
</comment>
<comment type="caution">
    <text evidence="11">The sequence shown here is derived from an EMBL/GenBank/DDBJ whole genome shotgun (WGS) entry which is preliminary data.</text>
</comment>
<keyword evidence="12" id="KW-1185">Reference proteome</keyword>
<evidence type="ECO:0000256" key="9">
    <source>
        <dbReference type="ARBA" id="ARBA00023136"/>
    </source>
</evidence>
<dbReference type="AlphaFoldDB" id="A0A8J4VRT9"/>
<dbReference type="InterPro" id="IPR001611">
    <property type="entry name" value="Leu-rich_rpt"/>
</dbReference>
<dbReference type="PANTHER" id="PTHR48062:SF52">
    <property type="entry name" value="RECEPTOR-LIKE PROTEIN 8-RELATED"/>
    <property type="match status" value="1"/>
</dbReference>
<keyword evidence="6" id="KW-0732">Signal</keyword>
<keyword evidence="9" id="KW-0472">Membrane</keyword>
<sequence>MPTFLLHQHNFRVLDLSHKQLKGQFPSWLLENNTRLVFVSLKNNSFPGHFHVLLNLGFASWMDVSDNQLIGQLQGNTGNVQPNISYLDLSKNNFEGCLPHLIGNMILLDVLYVSFNNFSGEVPKELLAGCLKLQVLKLSYNSFLGHLFSSKFNLINLEVLRINDNKFSRTLSNVLSKCSGSLSFLDVSNNKMVGKTPSWICNQTKLTLLLLPDNFFNGQFGTFGDSSYEGNPFLCGLPLDKKCTSIDDLPWMPPKSSSISDGKCQIPNLLAKKKERNSLGFKLNTQISTWIYAIKIRFITG</sequence>
<dbReference type="InterPro" id="IPR032675">
    <property type="entry name" value="LRR_dom_sf"/>
</dbReference>
<dbReference type="SUPFAM" id="SSF52058">
    <property type="entry name" value="L domain-like"/>
    <property type="match status" value="1"/>
</dbReference>
<proteinExistence type="inferred from homology"/>
<dbReference type="Pfam" id="PF00560">
    <property type="entry name" value="LRR_1"/>
    <property type="match status" value="2"/>
</dbReference>
<dbReference type="EMBL" id="JRKL02002471">
    <property type="protein sequence ID" value="KAF3958814.1"/>
    <property type="molecule type" value="Genomic_DNA"/>
</dbReference>
<organism evidence="11 12">
    <name type="scientific">Castanea mollissima</name>
    <name type="common">Chinese chestnut</name>
    <dbReference type="NCBI Taxonomy" id="60419"/>
    <lineage>
        <taxon>Eukaryota</taxon>
        <taxon>Viridiplantae</taxon>
        <taxon>Streptophyta</taxon>
        <taxon>Embryophyta</taxon>
        <taxon>Tracheophyta</taxon>
        <taxon>Spermatophyta</taxon>
        <taxon>Magnoliopsida</taxon>
        <taxon>eudicotyledons</taxon>
        <taxon>Gunneridae</taxon>
        <taxon>Pentapetalae</taxon>
        <taxon>rosids</taxon>
        <taxon>fabids</taxon>
        <taxon>Fagales</taxon>
        <taxon>Fagaceae</taxon>
        <taxon>Castanea</taxon>
    </lineage>
</organism>
<keyword evidence="3" id="KW-1003">Cell membrane</keyword>
<evidence type="ECO:0000256" key="7">
    <source>
        <dbReference type="ARBA" id="ARBA00022737"/>
    </source>
</evidence>
<dbReference type="InterPro" id="IPR051502">
    <property type="entry name" value="RLP_Defense_Trigger"/>
</dbReference>
<evidence type="ECO:0000256" key="6">
    <source>
        <dbReference type="ARBA" id="ARBA00022729"/>
    </source>
</evidence>
<keyword evidence="5" id="KW-0812">Transmembrane</keyword>
<evidence type="ECO:0000256" key="8">
    <source>
        <dbReference type="ARBA" id="ARBA00022989"/>
    </source>
</evidence>
<evidence type="ECO:0000256" key="1">
    <source>
        <dbReference type="ARBA" id="ARBA00004236"/>
    </source>
</evidence>
<gene>
    <name evidence="11" type="ORF">CMV_016320</name>
</gene>
<reference evidence="11" key="1">
    <citation type="submission" date="2020-03" db="EMBL/GenBank/DDBJ databases">
        <title>Castanea mollissima Vanexum genome sequencing.</title>
        <authorList>
            <person name="Staton M."/>
        </authorList>
    </citation>
    <scope>NUCLEOTIDE SEQUENCE</scope>
    <source>
        <tissue evidence="11">Leaf</tissue>
    </source>
</reference>
<protein>
    <submittedName>
        <fullName evidence="11">Uncharacterized protein</fullName>
    </submittedName>
</protein>
<keyword evidence="8" id="KW-1133">Transmembrane helix</keyword>
<evidence type="ECO:0000256" key="3">
    <source>
        <dbReference type="ARBA" id="ARBA00022475"/>
    </source>
</evidence>
<comment type="similarity">
    <text evidence="2">Belongs to the RLP family.</text>
</comment>
<dbReference type="Proteomes" id="UP000737018">
    <property type="component" value="Unassembled WGS sequence"/>
</dbReference>
<evidence type="ECO:0000313" key="11">
    <source>
        <dbReference type="EMBL" id="KAF3958814.1"/>
    </source>
</evidence>
<dbReference type="OrthoDB" id="4691307at2759"/>
<name>A0A8J4VRT9_9ROSI</name>